<evidence type="ECO:0000313" key="1">
    <source>
        <dbReference type="EMBL" id="PCI74315.1"/>
    </source>
</evidence>
<sequence>MIKDIHPGFGPEISFEDAIQKLQAWSKAGTEHAFLFNGGNESVIRVLSKIVQVHENIIVCKGESSALFFRFEDAKFVFGPMALMEYPIKQGSAVEGLHIFLQTGNYLFISSQAELPDIETLSLGAP</sequence>
<name>A0A2A4WWW0_9GAMM</name>
<reference evidence="2" key="1">
    <citation type="submission" date="2017-08" db="EMBL/GenBank/DDBJ databases">
        <title>A dynamic microbial community with high functional redundancy inhabits the cold, oxic subseafloor aquifer.</title>
        <authorList>
            <person name="Tully B.J."/>
            <person name="Wheat C.G."/>
            <person name="Glazer B.T."/>
            <person name="Huber J.A."/>
        </authorList>
    </citation>
    <scope>NUCLEOTIDE SEQUENCE [LARGE SCALE GENOMIC DNA]</scope>
</reference>
<organism evidence="1 2">
    <name type="scientific">SAR86 cluster bacterium</name>
    <dbReference type="NCBI Taxonomy" id="2030880"/>
    <lineage>
        <taxon>Bacteria</taxon>
        <taxon>Pseudomonadati</taxon>
        <taxon>Pseudomonadota</taxon>
        <taxon>Gammaproteobacteria</taxon>
        <taxon>SAR86 cluster</taxon>
    </lineage>
</organism>
<comment type="caution">
    <text evidence="1">The sequence shown here is derived from an EMBL/GenBank/DDBJ whole genome shotgun (WGS) entry which is preliminary data.</text>
</comment>
<gene>
    <name evidence="1" type="ORF">COB20_15305</name>
</gene>
<dbReference type="EMBL" id="NVUL01000105">
    <property type="protein sequence ID" value="PCI74315.1"/>
    <property type="molecule type" value="Genomic_DNA"/>
</dbReference>
<protein>
    <submittedName>
        <fullName evidence="1">Uncharacterized protein</fullName>
    </submittedName>
</protein>
<accession>A0A2A4WWW0</accession>
<dbReference type="Proteomes" id="UP000218767">
    <property type="component" value="Unassembled WGS sequence"/>
</dbReference>
<dbReference type="AlphaFoldDB" id="A0A2A4WWW0"/>
<evidence type="ECO:0000313" key="2">
    <source>
        <dbReference type="Proteomes" id="UP000218767"/>
    </source>
</evidence>
<proteinExistence type="predicted"/>